<dbReference type="OrthoDB" id="2309723at2759"/>
<dbReference type="EC" id="2.5.1.18" evidence="3"/>
<evidence type="ECO:0000313" key="9">
    <source>
        <dbReference type="EMBL" id="CRL04184.1"/>
    </source>
</evidence>
<name>A0A1J1IVQ2_9DIPT</name>
<dbReference type="InterPro" id="IPR036249">
    <property type="entry name" value="Thioredoxin-like_sf"/>
</dbReference>
<dbReference type="GO" id="GO:0006749">
    <property type="term" value="P:glutathione metabolic process"/>
    <property type="evidence" value="ECO:0007669"/>
    <property type="project" value="TreeGrafter"/>
</dbReference>
<feature type="domain" description="GST N-terminal" evidence="7">
    <location>
        <begin position="2"/>
        <end position="83"/>
    </location>
</feature>
<gene>
    <name evidence="9" type="ORF">CLUMA_CG017291</name>
</gene>
<protein>
    <recommendedName>
        <fullName evidence="3">glutathione transferase</fullName>
        <ecNumber evidence="3">2.5.1.18</ecNumber>
    </recommendedName>
    <alternativeName>
        <fullName evidence="5">GST class-theta</fullName>
    </alternativeName>
</protein>
<dbReference type="InterPro" id="IPR010987">
    <property type="entry name" value="Glutathione-S-Trfase_C-like"/>
</dbReference>
<dbReference type="FunFam" id="3.40.30.10:FF:000034">
    <property type="entry name" value="glutathione S-transferase 1"/>
    <property type="match status" value="1"/>
</dbReference>
<dbReference type="InterPro" id="IPR040079">
    <property type="entry name" value="Glutathione_S-Trfase"/>
</dbReference>
<dbReference type="SUPFAM" id="SSF52833">
    <property type="entry name" value="Thioredoxin-like"/>
    <property type="match status" value="1"/>
</dbReference>
<evidence type="ECO:0000256" key="2">
    <source>
        <dbReference type="ARBA" id="ARBA00011738"/>
    </source>
</evidence>
<keyword evidence="4" id="KW-0808">Transferase</keyword>
<comment type="catalytic activity">
    <reaction evidence="6">
        <text>RX + glutathione = an S-substituted glutathione + a halide anion + H(+)</text>
        <dbReference type="Rhea" id="RHEA:16437"/>
        <dbReference type="ChEBI" id="CHEBI:15378"/>
        <dbReference type="ChEBI" id="CHEBI:16042"/>
        <dbReference type="ChEBI" id="CHEBI:17792"/>
        <dbReference type="ChEBI" id="CHEBI:57925"/>
        <dbReference type="ChEBI" id="CHEBI:90779"/>
        <dbReference type="EC" id="2.5.1.18"/>
    </reaction>
</comment>
<comment type="subunit">
    <text evidence="2">Homodimer.</text>
</comment>
<evidence type="ECO:0000313" key="10">
    <source>
        <dbReference type="Proteomes" id="UP000183832"/>
    </source>
</evidence>
<dbReference type="STRING" id="568069.A0A1J1IVQ2"/>
<dbReference type="SFLD" id="SFLDG01153">
    <property type="entry name" value="Main.4:_Theta-like"/>
    <property type="match status" value="1"/>
</dbReference>
<dbReference type="SFLD" id="SFLDS00019">
    <property type="entry name" value="Glutathione_Transferase_(cytos"/>
    <property type="match status" value="1"/>
</dbReference>
<accession>A0A1J1IVQ2</accession>
<evidence type="ECO:0000256" key="5">
    <source>
        <dbReference type="ARBA" id="ARBA00041523"/>
    </source>
</evidence>
<dbReference type="PANTHER" id="PTHR43969:SF3">
    <property type="entry name" value="GLUTATHIONE S TRANSFERASE E11, ISOFORM A-RELATED"/>
    <property type="match status" value="1"/>
</dbReference>
<feature type="domain" description="GST C-terminal" evidence="8">
    <location>
        <begin position="89"/>
        <end position="208"/>
    </location>
</feature>
<dbReference type="SUPFAM" id="SSF47616">
    <property type="entry name" value="GST C-terminal domain-like"/>
    <property type="match status" value="1"/>
</dbReference>
<proteinExistence type="inferred from homology"/>
<dbReference type="InterPro" id="IPR004046">
    <property type="entry name" value="GST_C"/>
</dbReference>
<dbReference type="Gene3D" id="3.40.30.10">
    <property type="entry name" value="Glutaredoxin"/>
    <property type="match status" value="1"/>
</dbReference>
<evidence type="ECO:0000256" key="6">
    <source>
        <dbReference type="ARBA" id="ARBA00047960"/>
    </source>
</evidence>
<dbReference type="Pfam" id="PF00043">
    <property type="entry name" value="GST_C"/>
    <property type="match status" value="1"/>
</dbReference>
<dbReference type="PROSITE" id="PS50405">
    <property type="entry name" value="GST_CTER"/>
    <property type="match status" value="1"/>
</dbReference>
<evidence type="ECO:0000256" key="1">
    <source>
        <dbReference type="ARBA" id="ARBA00009899"/>
    </source>
</evidence>
<evidence type="ECO:0000259" key="8">
    <source>
        <dbReference type="PROSITE" id="PS50405"/>
    </source>
</evidence>
<evidence type="ECO:0000259" key="7">
    <source>
        <dbReference type="PROSITE" id="PS50404"/>
    </source>
</evidence>
<dbReference type="PROSITE" id="PS50404">
    <property type="entry name" value="GST_NTER"/>
    <property type="match status" value="1"/>
</dbReference>
<organism evidence="9 10">
    <name type="scientific">Clunio marinus</name>
    <dbReference type="NCBI Taxonomy" id="568069"/>
    <lineage>
        <taxon>Eukaryota</taxon>
        <taxon>Metazoa</taxon>
        <taxon>Ecdysozoa</taxon>
        <taxon>Arthropoda</taxon>
        <taxon>Hexapoda</taxon>
        <taxon>Insecta</taxon>
        <taxon>Pterygota</taxon>
        <taxon>Neoptera</taxon>
        <taxon>Endopterygota</taxon>
        <taxon>Diptera</taxon>
        <taxon>Nematocera</taxon>
        <taxon>Chironomoidea</taxon>
        <taxon>Chironomidae</taxon>
        <taxon>Clunio</taxon>
    </lineage>
</organism>
<evidence type="ECO:0000256" key="3">
    <source>
        <dbReference type="ARBA" id="ARBA00012452"/>
    </source>
</evidence>
<dbReference type="InterPro" id="IPR036282">
    <property type="entry name" value="Glutathione-S-Trfase_C_sf"/>
</dbReference>
<dbReference type="SFLD" id="SFLDG00358">
    <property type="entry name" value="Main_(cytGST)"/>
    <property type="match status" value="1"/>
</dbReference>
<comment type="similarity">
    <text evidence="1">Belongs to the GST superfamily. Theta family.</text>
</comment>
<dbReference type="AlphaFoldDB" id="A0A1J1IVQ2"/>
<keyword evidence="10" id="KW-1185">Reference proteome</keyword>
<sequence>MSKPTLYYSPLSPPSRFVYITAKHLGVDIDTKMISLAQGDHMTPEYKAINPTSTVPALVDNDTKIFDSNAIAIYLVEKFAKDDSLYPKDLKLRTKVHERLFYIASYLFPRGYQIFFRVFFGPETEIAEYKIKEMLRGYATIEVFLTENEYLAGSTMTLCDLDLWCMMESGGQLIPIDEEKFPNFTRWLNKMRKLEYYAFNKEGADKHVAFWRQCLQRNIENLNKQ</sequence>
<dbReference type="InterPro" id="IPR004045">
    <property type="entry name" value="Glutathione_S-Trfase_N"/>
</dbReference>
<dbReference type="EMBL" id="CVRI01000061">
    <property type="protein sequence ID" value="CRL04184.1"/>
    <property type="molecule type" value="Genomic_DNA"/>
</dbReference>
<reference evidence="9 10" key="1">
    <citation type="submission" date="2015-04" db="EMBL/GenBank/DDBJ databases">
        <authorList>
            <person name="Syromyatnikov M.Y."/>
            <person name="Popov V.N."/>
        </authorList>
    </citation>
    <scope>NUCLEOTIDE SEQUENCE [LARGE SCALE GENOMIC DNA]</scope>
</reference>
<evidence type="ECO:0000256" key="4">
    <source>
        <dbReference type="ARBA" id="ARBA00022679"/>
    </source>
</evidence>
<dbReference type="GO" id="GO:0004364">
    <property type="term" value="F:glutathione transferase activity"/>
    <property type="evidence" value="ECO:0007669"/>
    <property type="project" value="UniProtKB-EC"/>
</dbReference>
<dbReference type="Proteomes" id="UP000183832">
    <property type="component" value="Unassembled WGS sequence"/>
</dbReference>
<dbReference type="Pfam" id="PF13417">
    <property type="entry name" value="GST_N_3"/>
    <property type="match status" value="1"/>
</dbReference>
<dbReference type="FunFam" id="1.20.1050.10:FF:000007">
    <property type="entry name" value="Glutathione S-transferase 1-1"/>
    <property type="match status" value="1"/>
</dbReference>
<dbReference type="Gene3D" id="1.20.1050.10">
    <property type="match status" value="1"/>
</dbReference>
<dbReference type="PANTHER" id="PTHR43969">
    <property type="entry name" value="GLUTATHIONE S TRANSFERASE D10, ISOFORM A-RELATED"/>
    <property type="match status" value="1"/>
</dbReference>